<dbReference type="PANTHER" id="PTHR28293">
    <property type="entry name" value="NUCLEAR RIM PROTEIN 1"/>
    <property type="match status" value="1"/>
</dbReference>
<comment type="function">
    <text evidence="7">Member of a perinuclear network that controls recombination at multiple loci to maintain genome stability. Required for rDNA repeat stability.</text>
</comment>
<dbReference type="EMBL" id="GL996499">
    <property type="protein sequence ID" value="EGW35521.1"/>
    <property type="molecule type" value="Genomic_DNA"/>
</dbReference>
<evidence type="ECO:0000256" key="9">
    <source>
        <dbReference type="SAM" id="Phobius"/>
    </source>
</evidence>
<evidence type="ECO:0000313" key="10">
    <source>
        <dbReference type="EMBL" id="EGW35521.1"/>
    </source>
</evidence>
<evidence type="ECO:0000256" key="7">
    <source>
        <dbReference type="ARBA" id="ARBA00024979"/>
    </source>
</evidence>
<feature type="transmembrane region" description="Helical" evidence="9">
    <location>
        <begin position="107"/>
        <end position="130"/>
    </location>
</feature>
<dbReference type="InterPro" id="IPR018819">
    <property type="entry name" value="Nur1/Mug154"/>
</dbReference>
<dbReference type="PANTHER" id="PTHR28293:SF1">
    <property type="entry name" value="NUCLEAR RIM PROTEIN 1"/>
    <property type="match status" value="1"/>
</dbReference>
<keyword evidence="4 9" id="KW-0812">Transmembrane</keyword>
<evidence type="ECO:0000256" key="4">
    <source>
        <dbReference type="ARBA" id="ARBA00022692"/>
    </source>
</evidence>
<feature type="compositionally biased region" description="Polar residues" evidence="8">
    <location>
        <begin position="360"/>
        <end position="391"/>
    </location>
</feature>
<protein>
    <recommendedName>
        <fullName evidence="3">Nuclear rim protein 1</fullName>
    </recommendedName>
</protein>
<dbReference type="OMA" id="TRSHIFQ"/>
<dbReference type="eggNOG" id="ENOG502S7S0">
    <property type="taxonomic scope" value="Eukaryota"/>
</dbReference>
<gene>
    <name evidence="10" type="ORF">SPAPADRAFT_58753</name>
</gene>
<dbReference type="HOGENOM" id="CLU_038615_0_0_1"/>
<feature type="region of interest" description="Disordered" evidence="8">
    <location>
        <begin position="356"/>
        <end position="444"/>
    </location>
</feature>
<keyword evidence="6 9" id="KW-0472">Membrane</keyword>
<evidence type="ECO:0000256" key="2">
    <source>
        <dbReference type="ARBA" id="ARBA00007900"/>
    </source>
</evidence>
<evidence type="ECO:0000256" key="8">
    <source>
        <dbReference type="SAM" id="MobiDB-lite"/>
    </source>
</evidence>
<evidence type="ECO:0000256" key="1">
    <source>
        <dbReference type="ARBA" id="ARBA00004232"/>
    </source>
</evidence>
<dbReference type="Proteomes" id="UP000000709">
    <property type="component" value="Unassembled WGS sequence"/>
</dbReference>
<keyword evidence="5 9" id="KW-1133">Transmembrane helix</keyword>
<accession>G3AH91</accession>
<dbReference type="GeneID" id="18872591"/>
<dbReference type="RefSeq" id="XP_007372933.1">
    <property type="nucleotide sequence ID" value="XM_007372871.1"/>
</dbReference>
<evidence type="ECO:0000256" key="3">
    <source>
        <dbReference type="ARBA" id="ARBA00018310"/>
    </source>
</evidence>
<dbReference type="KEGG" id="spaa:SPAPADRAFT_58753"/>
<dbReference type="GO" id="GO:0043007">
    <property type="term" value="P:maintenance of rDNA"/>
    <property type="evidence" value="ECO:0007669"/>
    <property type="project" value="TreeGrafter"/>
</dbReference>
<dbReference type="OrthoDB" id="3363151at2759"/>
<comment type="similarity">
    <text evidence="2">Belongs to the NUR1 family.</text>
</comment>
<evidence type="ECO:0000256" key="6">
    <source>
        <dbReference type="ARBA" id="ARBA00023136"/>
    </source>
</evidence>
<evidence type="ECO:0000256" key="5">
    <source>
        <dbReference type="ARBA" id="ARBA00022989"/>
    </source>
</evidence>
<feature type="transmembrane region" description="Helical" evidence="9">
    <location>
        <begin position="44"/>
        <end position="66"/>
    </location>
</feature>
<feature type="transmembrane region" description="Helical" evidence="9">
    <location>
        <begin position="218"/>
        <end position="244"/>
    </location>
</feature>
<comment type="subcellular location">
    <subcellularLocation>
        <location evidence="1">Nucleus membrane</location>
        <topology evidence="1">Multi-pass membrane protein</topology>
    </subcellularLocation>
</comment>
<sequence length="452" mass="52307">MSKKKFIRRQSFISKIQSFPFDLYLYVNEVITSIDWNSVESIHIANTLGISLTLLDLAIVSLLNYYNSINSKSNNLLFKSNYYDYQYLKKHLSTSPKFTHYDVTASFTWVLSLLSNAITVASIANFILLIKSSRKYGLLYLTENNKSTTVYKTSTTDWLGFLDSLFVKLFGKEEDVTQSSIDQTHDTTVVEEDTYYMNTWDPNKFTLHLFITLNPLNIFIIHISSLLISLAVMVIQVTMSWLIISKFNQLIIDKQIIYQEMFKEYNNKFVNPKLNILKKDVAIDATKGPYDTTVLTDKQPYLLSKTKKFVTHDARGKEVVEYGNVDVPKFTIIDQSTLASFTTHDHDDLNFEERGEEPWYTSSTPYQPNSQKISQSTPNRLISPQRLNMSNRPVLGYNSESSRRNSFTSPSPVRMGVRSGTISPRRSPFRSPSPQRYDRYDPAYDRYYYDNL</sequence>
<feature type="compositionally biased region" description="Low complexity" evidence="8">
    <location>
        <begin position="423"/>
        <end position="435"/>
    </location>
</feature>
<evidence type="ECO:0000313" key="11">
    <source>
        <dbReference type="Proteomes" id="UP000000709"/>
    </source>
</evidence>
<dbReference type="Pfam" id="PF10332">
    <property type="entry name" value="DUF2418"/>
    <property type="match status" value="1"/>
</dbReference>
<organism evidence="11">
    <name type="scientific">Spathaspora passalidarum (strain NRRL Y-27907 / 11-Y1)</name>
    <dbReference type="NCBI Taxonomy" id="619300"/>
    <lineage>
        <taxon>Eukaryota</taxon>
        <taxon>Fungi</taxon>
        <taxon>Dikarya</taxon>
        <taxon>Ascomycota</taxon>
        <taxon>Saccharomycotina</taxon>
        <taxon>Pichiomycetes</taxon>
        <taxon>Debaryomycetaceae</taxon>
        <taxon>Spathaspora</taxon>
    </lineage>
</organism>
<dbReference type="GO" id="GO:0007096">
    <property type="term" value="P:regulation of exit from mitosis"/>
    <property type="evidence" value="ECO:0007669"/>
    <property type="project" value="TreeGrafter"/>
</dbReference>
<proteinExistence type="inferred from homology"/>
<name>G3AH91_SPAPN</name>
<reference evidence="10 11" key="1">
    <citation type="journal article" date="2011" name="Proc. Natl. Acad. Sci. U.S.A.">
        <title>Comparative genomics of xylose-fermenting fungi for enhanced biofuel production.</title>
        <authorList>
            <person name="Wohlbach D.J."/>
            <person name="Kuo A."/>
            <person name="Sato T.K."/>
            <person name="Potts K.M."/>
            <person name="Salamov A.A."/>
            <person name="LaButti K.M."/>
            <person name="Sun H."/>
            <person name="Clum A."/>
            <person name="Pangilinan J.L."/>
            <person name="Lindquist E.A."/>
            <person name="Lucas S."/>
            <person name="Lapidus A."/>
            <person name="Jin M."/>
            <person name="Gunawan C."/>
            <person name="Balan V."/>
            <person name="Dale B.E."/>
            <person name="Jeffries T.W."/>
            <person name="Zinkel R."/>
            <person name="Barry K.W."/>
            <person name="Grigoriev I.V."/>
            <person name="Gasch A.P."/>
        </authorList>
    </citation>
    <scope>NUCLEOTIDE SEQUENCE [LARGE SCALE GENOMIC DNA]</scope>
    <source>
        <strain evidence="11">NRRL Y-27907 / 11-Y1</strain>
    </source>
</reference>
<feature type="compositionally biased region" description="Polar residues" evidence="8">
    <location>
        <begin position="398"/>
        <end position="411"/>
    </location>
</feature>
<dbReference type="GO" id="GO:0031965">
    <property type="term" value="C:nuclear membrane"/>
    <property type="evidence" value="ECO:0007669"/>
    <property type="project" value="UniProtKB-SubCell"/>
</dbReference>
<dbReference type="AlphaFoldDB" id="G3AH91"/>
<keyword evidence="11" id="KW-1185">Reference proteome</keyword>
<dbReference type="InParanoid" id="G3AH91"/>